<keyword evidence="2" id="KW-1185">Reference proteome</keyword>
<gene>
    <name evidence="1" type="ORF">E2C01_064521</name>
</gene>
<reference evidence="1 2" key="1">
    <citation type="submission" date="2019-05" db="EMBL/GenBank/DDBJ databases">
        <title>Another draft genome of Portunus trituberculatus and its Hox gene families provides insights of decapod evolution.</title>
        <authorList>
            <person name="Jeong J.-H."/>
            <person name="Song I."/>
            <person name="Kim S."/>
            <person name="Choi T."/>
            <person name="Kim D."/>
            <person name="Ryu S."/>
            <person name="Kim W."/>
        </authorList>
    </citation>
    <scope>NUCLEOTIDE SEQUENCE [LARGE SCALE GENOMIC DNA]</scope>
    <source>
        <tissue evidence="1">Muscle</tissue>
    </source>
</reference>
<proteinExistence type="predicted"/>
<evidence type="ECO:0000313" key="1">
    <source>
        <dbReference type="EMBL" id="MPC70278.1"/>
    </source>
</evidence>
<dbReference type="AlphaFoldDB" id="A0A5B7HNJ3"/>
<comment type="caution">
    <text evidence="1">The sequence shown here is derived from an EMBL/GenBank/DDBJ whole genome shotgun (WGS) entry which is preliminary data.</text>
</comment>
<dbReference type="Proteomes" id="UP000324222">
    <property type="component" value="Unassembled WGS sequence"/>
</dbReference>
<protein>
    <submittedName>
        <fullName evidence="1">Uncharacterized protein</fullName>
    </submittedName>
</protein>
<dbReference type="EMBL" id="VSRR010030864">
    <property type="protein sequence ID" value="MPC70278.1"/>
    <property type="molecule type" value="Genomic_DNA"/>
</dbReference>
<organism evidence="1 2">
    <name type="scientific">Portunus trituberculatus</name>
    <name type="common">Swimming crab</name>
    <name type="synonym">Neptunus trituberculatus</name>
    <dbReference type="NCBI Taxonomy" id="210409"/>
    <lineage>
        <taxon>Eukaryota</taxon>
        <taxon>Metazoa</taxon>
        <taxon>Ecdysozoa</taxon>
        <taxon>Arthropoda</taxon>
        <taxon>Crustacea</taxon>
        <taxon>Multicrustacea</taxon>
        <taxon>Malacostraca</taxon>
        <taxon>Eumalacostraca</taxon>
        <taxon>Eucarida</taxon>
        <taxon>Decapoda</taxon>
        <taxon>Pleocyemata</taxon>
        <taxon>Brachyura</taxon>
        <taxon>Eubrachyura</taxon>
        <taxon>Portunoidea</taxon>
        <taxon>Portunidae</taxon>
        <taxon>Portuninae</taxon>
        <taxon>Portunus</taxon>
    </lineage>
</organism>
<accession>A0A5B7HNJ3</accession>
<sequence length="97" mass="11107">MLKENFNVYPKVARHLAQHWPYGRVLLAEEVRVTVHTLAGHRVFLLKKEGIFQGVHRVGRGRGRPASHKSNSRGRDHLARRRWLCFPSCAVTSLATI</sequence>
<name>A0A5B7HNJ3_PORTR</name>
<evidence type="ECO:0000313" key="2">
    <source>
        <dbReference type="Proteomes" id="UP000324222"/>
    </source>
</evidence>